<feature type="compositionally biased region" description="Low complexity" evidence="1">
    <location>
        <begin position="186"/>
        <end position="207"/>
    </location>
</feature>
<feature type="region of interest" description="Disordered" evidence="1">
    <location>
        <begin position="451"/>
        <end position="542"/>
    </location>
</feature>
<feature type="region of interest" description="Disordered" evidence="1">
    <location>
        <begin position="1111"/>
        <end position="1149"/>
    </location>
</feature>
<feature type="region of interest" description="Disordered" evidence="1">
    <location>
        <begin position="79"/>
        <end position="136"/>
    </location>
</feature>
<dbReference type="OrthoDB" id="515401at2759"/>
<feature type="region of interest" description="Disordered" evidence="1">
    <location>
        <begin position="1275"/>
        <end position="1356"/>
    </location>
</feature>
<feature type="compositionally biased region" description="Low complexity" evidence="1">
    <location>
        <begin position="465"/>
        <end position="475"/>
    </location>
</feature>
<gene>
    <name evidence="2" type="ORF">CPB84DRAFT_1218021</name>
</gene>
<feature type="compositionally biased region" description="Low complexity" evidence="1">
    <location>
        <begin position="941"/>
        <end position="959"/>
    </location>
</feature>
<feature type="compositionally biased region" description="Low complexity" evidence="1">
    <location>
        <begin position="689"/>
        <end position="710"/>
    </location>
</feature>
<feature type="compositionally biased region" description="Basic and acidic residues" evidence="1">
    <location>
        <begin position="795"/>
        <end position="863"/>
    </location>
</feature>
<feature type="compositionally biased region" description="Low complexity" evidence="1">
    <location>
        <begin position="35"/>
        <end position="55"/>
    </location>
</feature>
<feature type="compositionally biased region" description="Low complexity" evidence="1">
    <location>
        <begin position="287"/>
        <end position="305"/>
    </location>
</feature>
<dbReference type="Proteomes" id="UP000724874">
    <property type="component" value="Unassembled WGS sequence"/>
</dbReference>
<feature type="region of interest" description="Disordered" evidence="1">
    <location>
        <begin position="280"/>
        <end position="324"/>
    </location>
</feature>
<comment type="caution">
    <text evidence="2">The sequence shown here is derived from an EMBL/GenBank/DDBJ whole genome shotgun (WGS) entry which is preliminary data.</text>
</comment>
<feature type="compositionally biased region" description="Acidic residues" evidence="1">
    <location>
        <begin position="1114"/>
        <end position="1124"/>
    </location>
</feature>
<feature type="compositionally biased region" description="Low complexity" evidence="1">
    <location>
        <begin position="637"/>
        <end position="658"/>
    </location>
</feature>
<feature type="compositionally biased region" description="Low complexity" evidence="1">
    <location>
        <begin position="868"/>
        <end position="877"/>
    </location>
</feature>
<feature type="compositionally biased region" description="Basic and acidic residues" evidence="1">
    <location>
        <begin position="916"/>
        <end position="939"/>
    </location>
</feature>
<feature type="compositionally biased region" description="Polar residues" evidence="1">
    <location>
        <begin position="884"/>
        <end position="904"/>
    </location>
</feature>
<feature type="compositionally biased region" description="Basic and acidic residues" evidence="1">
    <location>
        <begin position="1323"/>
        <end position="1332"/>
    </location>
</feature>
<dbReference type="EMBL" id="JADNYJ010000006">
    <property type="protein sequence ID" value="KAF8910434.1"/>
    <property type="molecule type" value="Genomic_DNA"/>
</dbReference>
<feature type="compositionally biased region" description="Low complexity" evidence="1">
    <location>
        <begin position="1300"/>
        <end position="1310"/>
    </location>
</feature>
<feature type="compositionally biased region" description="Low complexity" evidence="1">
    <location>
        <begin position="779"/>
        <end position="789"/>
    </location>
</feature>
<feature type="region of interest" description="Disordered" evidence="1">
    <location>
        <begin position="604"/>
        <end position="1042"/>
    </location>
</feature>
<accession>A0A9P5P0Q5</accession>
<feature type="compositionally biased region" description="Low complexity" evidence="1">
    <location>
        <begin position="1179"/>
        <end position="1188"/>
    </location>
</feature>
<reference evidence="2" key="1">
    <citation type="submission" date="2020-11" db="EMBL/GenBank/DDBJ databases">
        <authorList>
            <consortium name="DOE Joint Genome Institute"/>
            <person name="Ahrendt S."/>
            <person name="Riley R."/>
            <person name="Andreopoulos W."/>
            <person name="LaButti K."/>
            <person name="Pangilinan J."/>
            <person name="Ruiz-duenas F.J."/>
            <person name="Barrasa J.M."/>
            <person name="Sanchez-Garcia M."/>
            <person name="Camarero S."/>
            <person name="Miyauchi S."/>
            <person name="Serrano A."/>
            <person name="Linde D."/>
            <person name="Babiker R."/>
            <person name="Drula E."/>
            <person name="Ayuso-Fernandez I."/>
            <person name="Pacheco R."/>
            <person name="Padilla G."/>
            <person name="Ferreira P."/>
            <person name="Barriuso J."/>
            <person name="Kellner H."/>
            <person name="Castanera R."/>
            <person name="Alfaro M."/>
            <person name="Ramirez L."/>
            <person name="Pisabarro A.G."/>
            <person name="Kuo A."/>
            <person name="Tritt A."/>
            <person name="Lipzen A."/>
            <person name="He G."/>
            <person name="Yan M."/>
            <person name="Ng V."/>
            <person name="Cullen D."/>
            <person name="Martin F."/>
            <person name="Rosso M.-N."/>
            <person name="Henrissat B."/>
            <person name="Hibbett D."/>
            <person name="Martinez A.T."/>
            <person name="Grigoriev I.V."/>
        </authorList>
    </citation>
    <scope>NUCLEOTIDE SEQUENCE</scope>
    <source>
        <strain evidence="2">AH 44721</strain>
    </source>
</reference>
<evidence type="ECO:0000313" key="2">
    <source>
        <dbReference type="EMBL" id="KAF8910434.1"/>
    </source>
</evidence>
<feature type="compositionally biased region" description="Low complexity" evidence="1">
    <location>
        <begin position="1027"/>
        <end position="1040"/>
    </location>
</feature>
<feature type="compositionally biased region" description="Low complexity" evidence="1">
    <location>
        <begin position="975"/>
        <end position="1016"/>
    </location>
</feature>
<feature type="region of interest" description="Disordered" evidence="1">
    <location>
        <begin position="1179"/>
        <end position="1212"/>
    </location>
</feature>
<proteinExistence type="predicted"/>
<organism evidence="2 3">
    <name type="scientific">Gymnopilus junonius</name>
    <name type="common">Spectacular rustgill mushroom</name>
    <name type="synonym">Gymnopilus spectabilis subsp. junonius</name>
    <dbReference type="NCBI Taxonomy" id="109634"/>
    <lineage>
        <taxon>Eukaryota</taxon>
        <taxon>Fungi</taxon>
        <taxon>Dikarya</taxon>
        <taxon>Basidiomycota</taxon>
        <taxon>Agaricomycotina</taxon>
        <taxon>Agaricomycetes</taxon>
        <taxon>Agaricomycetidae</taxon>
        <taxon>Agaricales</taxon>
        <taxon>Agaricineae</taxon>
        <taxon>Hymenogastraceae</taxon>
        <taxon>Gymnopilus</taxon>
    </lineage>
</organism>
<sequence>MLPTSSSASGSSSFSSISDSSKAGMAALFLPGPVLSRNSTSTSTLTASSDDSDLSNVNSVIVGTQLRLDPNIQMTPIAVMGSSSPASSPLPPPSMLPVADGTAVRPRRCSIPEPPPPQALQPLQSDNNNPSCLPTPEIEEAEPHLRISSTMPQLASLSSISPLPSVSSTSTVSAPSAIVAISHSVSASNIPSDSTDNSKSTNTNESSLPALQSRYTGPPSPSFSDSYALAHPGEVEDKEIGLLPSLRSTINVSITSLHQAHSEPQHLSSATQTPPSALLIPVMNAPSSSSTSTQPEPPKLVVVNPTPNPTPHPTPPATPLLGGTIGPGGIIKSQWLTLPEGAVGPGARQHQLLQAAQKQIQQMQAILPQRSALRLPPPVAASGLPTLPAGPRTDMTLSAFDRSRSATMPPSGGLGLLDSGPRVTAHNAQHCTLESDVNVISDGGRTGYQANEISNSVVTDTERALSSSRRSSLISPKHAELSTTEARQDLGLLGSLEPLGSPSHSLSLQSSVERDEGRKHMGNRLSISSTTSSNHSQLSDITSTTNTTLLSSSEAELAEKMTAKALGSLSTVQSLSILAEREKEPLVDLSKDDGADNFVIVGGEDVDDEDAAPLSPLPPPGGLAMSPRSERRKKRNSAPAPATSSALLTLSPTSSTSGPGLGQRLSPKSSITAPQTHHASKTAGGGLIRRANSARSTSRSRSTGGSSVSRSRSREPGVGLGGFAMTSAGHAPPAVTTARKAPVISSGRGRPKVVVGRATASKARMALRRNSSGVNGGSAAAAATATADAEALEQENLRREKEEKEKTERMRAEALQKERHRSLESVEDQRRVEEERRKVALEREEREERLKREEAEMRRHQEVLEAQAGKAGASSSKRLMKFNIGSNSDQGSGVDSKSAESASDLSGGRRGAGRGGRGEPRHVEPPSQAKGKERQREMDQQEMAQQLERQLQLQLQQQQRPPPTVSHRHHSSRDQQNLQQHLQRQMSKQQLHQLQKMQQLHNQQHQHQPQQRQQQFQHHKEAQLLAQGQTSTSRQASTQQIYDGQVRAEGMVGEIRKAKGKEREVVVLSPKPTESSSKVNATLNDDLATKIKQSLAAPLLPQNKRTIVLATSESEFETDSEDDGTWSSEEMTGDETKEQRAREEQLQQQELQRQYQQQQQQQRQRQQQQLQQNLQQQQQPIRLQGVQRTQSSHYPAPNARAGGKQHRQSQSNTQAIMEKAALEVQRQRDMFVKLPTSSFQDLAKARTRSVGLLTQLMNPNPEIFPADHPYRRGFSSGEIRLGGGAPIAPARPVAPPAPQPARAADKQPQPTAVATRPTHHRRSTDIDDKRTSDGPSRSNFSPPGRALNLQRTKSAAAMPLSSQILASSVRAPPAVDMNSAMPTNAHSNGSSGDTGQGSSGRPGVGGG</sequence>
<name>A0A9P5P0Q5_GYMJU</name>
<feature type="compositionally biased region" description="Polar residues" evidence="1">
    <location>
        <begin position="666"/>
        <end position="677"/>
    </location>
</feature>
<evidence type="ECO:0000313" key="3">
    <source>
        <dbReference type="Proteomes" id="UP000724874"/>
    </source>
</evidence>
<feature type="compositionally biased region" description="Low complexity" evidence="1">
    <location>
        <begin position="525"/>
        <end position="542"/>
    </location>
</feature>
<feature type="compositionally biased region" description="Low complexity" evidence="1">
    <location>
        <begin position="490"/>
        <end position="511"/>
    </location>
</feature>
<evidence type="ECO:0000256" key="1">
    <source>
        <dbReference type="SAM" id="MobiDB-lite"/>
    </source>
</evidence>
<feature type="region of interest" description="Disordered" evidence="1">
    <location>
        <begin position="34"/>
        <end position="55"/>
    </location>
</feature>
<feature type="compositionally biased region" description="Basic and acidic residues" evidence="1">
    <location>
        <begin position="1134"/>
        <end position="1145"/>
    </location>
</feature>
<feature type="region of interest" description="Disordered" evidence="1">
    <location>
        <begin position="186"/>
        <end position="228"/>
    </location>
</feature>
<feature type="compositionally biased region" description="Gly residues" evidence="1">
    <location>
        <begin position="1392"/>
        <end position="1407"/>
    </location>
</feature>
<feature type="region of interest" description="Disordered" evidence="1">
    <location>
        <begin position="1369"/>
        <end position="1407"/>
    </location>
</feature>
<feature type="compositionally biased region" description="Pro residues" evidence="1">
    <location>
        <begin position="306"/>
        <end position="318"/>
    </location>
</feature>
<protein>
    <submittedName>
        <fullName evidence="2">Uncharacterized protein</fullName>
    </submittedName>
</protein>
<keyword evidence="3" id="KW-1185">Reference proteome</keyword>